<proteinExistence type="predicted"/>
<gene>
    <name evidence="2" type="ORF">SARC_02404</name>
</gene>
<evidence type="ECO:0000313" key="3">
    <source>
        <dbReference type="Proteomes" id="UP000054560"/>
    </source>
</evidence>
<organism evidence="2 3">
    <name type="scientific">Sphaeroforma arctica JP610</name>
    <dbReference type="NCBI Taxonomy" id="667725"/>
    <lineage>
        <taxon>Eukaryota</taxon>
        <taxon>Ichthyosporea</taxon>
        <taxon>Ichthyophonida</taxon>
        <taxon>Sphaeroforma</taxon>
    </lineage>
</organism>
<feature type="region of interest" description="Disordered" evidence="1">
    <location>
        <begin position="1"/>
        <end position="35"/>
    </location>
</feature>
<dbReference type="RefSeq" id="XP_014159307.1">
    <property type="nucleotide sequence ID" value="XM_014303832.1"/>
</dbReference>
<dbReference type="AlphaFoldDB" id="A0A0L0G8S4"/>
<dbReference type="EMBL" id="KQ241703">
    <property type="protein sequence ID" value="KNC85405.1"/>
    <property type="molecule type" value="Genomic_DNA"/>
</dbReference>
<evidence type="ECO:0000256" key="1">
    <source>
        <dbReference type="SAM" id="MobiDB-lite"/>
    </source>
</evidence>
<sequence>MVTERGVTDNHSPVIGSVVSSTPKPQPQGYDDKGIDDTDIFRRKVHKRRVKFLNSHTVHHTFCADEYDRSKPPQREEDIEPIMTVYRELMKYKITEMVVHQDALQYTNHHLSRRDEAAHNIMMGTIRAIISEFTE</sequence>
<keyword evidence="3" id="KW-1185">Reference proteome</keyword>
<dbReference type="Proteomes" id="UP000054560">
    <property type="component" value="Unassembled WGS sequence"/>
</dbReference>
<evidence type="ECO:0000313" key="2">
    <source>
        <dbReference type="EMBL" id="KNC85405.1"/>
    </source>
</evidence>
<name>A0A0L0G8S4_9EUKA</name>
<accession>A0A0L0G8S4</accession>
<dbReference type="GeneID" id="25902908"/>
<reference evidence="2 3" key="1">
    <citation type="submission" date="2011-02" db="EMBL/GenBank/DDBJ databases">
        <title>The Genome Sequence of Sphaeroforma arctica JP610.</title>
        <authorList>
            <consortium name="The Broad Institute Genome Sequencing Platform"/>
            <person name="Russ C."/>
            <person name="Cuomo C."/>
            <person name="Young S.K."/>
            <person name="Zeng Q."/>
            <person name="Gargeya S."/>
            <person name="Alvarado L."/>
            <person name="Berlin A."/>
            <person name="Chapman S.B."/>
            <person name="Chen Z."/>
            <person name="Freedman E."/>
            <person name="Gellesch M."/>
            <person name="Goldberg J."/>
            <person name="Griggs A."/>
            <person name="Gujja S."/>
            <person name="Heilman E."/>
            <person name="Heiman D."/>
            <person name="Howarth C."/>
            <person name="Mehta T."/>
            <person name="Neiman D."/>
            <person name="Pearson M."/>
            <person name="Roberts A."/>
            <person name="Saif S."/>
            <person name="Shea T."/>
            <person name="Shenoy N."/>
            <person name="Sisk P."/>
            <person name="Stolte C."/>
            <person name="Sykes S."/>
            <person name="White J."/>
            <person name="Yandava C."/>
            <person name="Burger G."/>
            <person name="Gray M.W."/>
            <person name="Holland P.W.H."/>
            <person name="King N."/>
            <person name="Lang F.B.F."/>
            <person name="Roger A.J."/>
            <person name="Ruiz-Trillo I."/>
            <person name="Haas B."/>
            <person name="Nusbaum C."/>
            <person name="Birren B."/>
        </authorList>
    </citation>
    <scope>NUCLEOTIDE SEQUENCE [LARGE SCALE GENOMIC DNA]</scope>
    <source>
        <strain evidence="2 3">JP610</strain>
    </source>
</reference>
<protein>
    <submittedName>
        <fullName evidence="2">Uncharacterized protein</fullName>
    </submittedName>
</protein>